<sequence length="263" mass="30203">MGNSKSVIMSVLHGVRKCIVKFLAKSGNEGKNKNVMSSIKDFTIFEREVVGKVQENTMTSPERIVSLIHAVKYIDVNNIEGDIVECGVWRGGSIGTCILALNKINRRDKKIWLFDTFEGMNKPTEVDLDINGNLACERMDKENVETSWLWAKAEIDIVKENINRYNYPLQNINFIEGVVEKTLLLDNLPEKISLLRLDTDWYESTKIELEILYPKLVSGGILIIDDYGHWEGCKKAVDEFFEKLEFKPFLHRIDYTGRLIIKP</sequence>
<evidence type="ECO:0000313" key="1">
    <source>
        <dbReference type="EMBL" id="MBD0726554.1"/>
    </source>
</evidence>
<dbReference type="PANTHER" id="PTHR40036:SF1">
    <property type="entry name" value="MACROCIN O-METHYLTRANSFERASE"/>
    <property type="match status" value="1"/>
</dbReference>
<dbReference type="InterPro" id="IPR008884">
    <property type="entry name" value="TylF_MeTrfase"/>
</dbReference>
<dbReference type="EMBL" id="NASZ01000032">
    <property type="protein sequence ID" value="MBD0726554.1"/>
    <property type="molecule type" value="Genomic_DNA"/>
</dbReference>
<accession>A0ABR7UUF1</accession>
<proteinExistence type="predicted"/>
<reference evidence="1 2" key="1">
    <citation type="journal article" date="2020" name="Microbiol. Res.">
        <title>Flavobacterium pokkalii sp. nov., a novel plant growth promoting native rhizobacteria isolated from pokkali rice grown in coastal saline affected agricultural regions of southern India, Kerala.</title>
        <authorList>
            <person name="Menon R.R."/>
            <person name="Kumari S."/>
            <person name="Viver T."/>
            <person name="Rameshkumar N."/>
        </authorList>
    </citation>
    <scope>NUCLEOTIDE SEQUENCE [LARGE SCALE GENOMIC DNA]</scope>
    <source>
        <strain evidence="1 2">L1I52</strain>
    </source>
</reference>
<evidence type="ECO:0008006" key="3">
    <source>
        <dbReference type="Google" id="ProtNLM"/>
    </source>
</evidence>
<gene>
    <name evidence="1" type="ORF">B6A10_15380</name>
</gene>
<protein>
    <recommendedName>
        <fullName evidence="3">Macrocin O-methyltransferase</fullName>
    </recommendedName>
</protein>
<name>A0ABR7UUF1_9FLAO</name>
<dbReference type="InterPro" id="IPR029063">
    <property type="entry name" value="SAM-dependent_MTases_sf"/>
</dbReference>
<dbReference type="Proteomes" id="UP000661715">
    <property type="component" value="Unassembled WGS sequence"/>
</dbReference>
<dbReference type="PANTHER" id="PTHR40036">
    <property type="entry name" value="MACROCIN O-METHYLTRANSFERASE"/>
    <property type="match status" value="1"/>
</dbReference>
<evidence type="ECO:0000313" key="2">
    <source>
        <dbReference type="Proteomes" id="UP000661715"/>
    </source>
</evidence>
<dbReference type="Pfam" id="PF05711">
    <property type="entry name" value="TylF"/>
    <property type="match status" value="1"/>
</dbReference>
<dbReference type="Gene3D" id="3.40.50.150">
    <property type="entry name" value="Vaccinia Virus protein VP39"/>
    <property type="match status" value="1"/>
</dbReference>
<organism evidence="1 2">
    <name type="scientific">Flavobacterium pokkalii</name>
    <dbReference type="NCBI Taxonomy" id="1940408"/>
    <lineage>
        <taxon>Bacteria</taxon>
        <taxon>Pseudomonadati</taxon>
        <taxon>Bacteroidota</taxon>
        <taxon>Flavobacteriia</taxon>
        <taxon>Flavobacteriales</taxon>
        <taxon>Flavobacteriaceae</taxon>
        <taxon>Flavobacterium</taxon>
    </lineage>
</organism>
<comment type="caution">
    <text evidence="1">The sequence shown here is derived from an EMBL/GenBank/DDBJ whole genome shotgun (WGS) entry which is preliminary data.</text>
</comment>
<keyword evidence="2" id="KW-1185">Reference proteome</keyword>
<dbReference type="SUPFAM" id="SSF53335">
    <property type="entry name" value="S-adenosyl-L-methionine-dependent methyltransferases"/>
    <property type="match status" value="1"/>
</dbReference>